<reference evidence="8 9" key="1">
    <citation type="submission" date="2015-11" db="EMBL/GenBank/DDBJ databases">
        <authorList>
            <person name="Zhang Y."/>
            <person name="Guo Z."/>
        </authorList>
    </citation>
    <scope>NUCLEOTIDE SEQUENCE [LARGE SCALE GENOMIC DNA]</scope>
    <source>
        <strain evidence="8 9">ChDC F174</strain>
    </source>
</reference>
<proteinExistence type="predicted"/>
<evidence type="ECO:0000256" key="5">
    <source>
        <dbReference type="ARBA" id="ARBA00023235"/>
    </source>
</evidence>
<evidence type="ECO:0000313" key="9">
    <source>
        <dbReference type="Proteomes" id="UP000063275"/>
    </source>
</evidence>
<evidence type="ECO:0000259" key="7">
    <source>
        <dbReference type="PROSITE" id="PS50198"/>
    </source>
</evidence>
<evidence type="ECO:0000256" key="3">
    <source>
        <dbReference type="ARBA" id="ARBA00022729"/>
    </source>
</evidence>
<dbReference type="Proteomes" id="UP000063275">
    <property type="component" value="Chromosome"/>
</dbReference>
<dbReference type="PANTHER" id="PTHR47245">
    <property type="entry name" value="PEPTIDYLPROLYL ISOMERASE"/>
    <property type="match status" value="1"/>
</dbReference>
<dbReference type="PANTHER" id="PTHR47245:SF1">
    <property type="entry name" value="FOLDASE PROTEIN PRSA"/>
    <property type="match status" value="1"/>
</dbReference>
<dbReference type="EC" id="5.2.1.8" evidence="2"/>
<keyword evidence="4 6" id="KW-0697">Rotamase</keyword>
<dbReference type="Gene3D" id="1.10.4030.10">
    <property type="entry name" value="Porin chaperone SurA, peptide-binding domain"/>
    <property type="match status" value="1"/>
</dbReference>
<dbReference type="PROSITE" id="PS50198">
    <property type="entry name" value="PPIC_PPIASE_2"/>
    <property type="match status" value="1"/>
</dbReference>
<dbReference type="GO" id="GO:0003755">
    <property type="term" value="F:peptidyl-prolyl cis-trans isomerase activity"/>
    <property type="evidence" value="ECO:0007669"/>
    <property type="project" value="UniProtKB-KW"/>
</dbReference>
<dbReference type="KEGG" id="fhw:RN87_10660"/>
<accession>A0A0S2ZPZ6</accession>
<dbReference type="InterPro" id="IPR046357">
    <property type="entry name" value="PPIase_dom_sf"/>
</dbReference>
<sequence length="563" mass="64358">MSIRKFRKQMKPFIIILTVVFILSLAYGGYESYRTSRANKKAQEAMLLNKDYIQKIDIERAKQDISRTYGEGVDKDTVDILAFNDVIEKNLTLHIAKDLKVKVPSSEVDKQYEQLESSMGDKEQFRRMLQVRGLTKDSLKNQIEENLLIQKTREEFAKNINPTDEEINAYMALYSIPVDQKEEAVNLYKSEKGAEAFRDAIVKAKKEMQIKDLAPEYENLLEKTAYEEEGFTITNLDLAKTIANIMLGQKVSKEEAEKQAKELISRQIKISKIAQEKGVKVNENLDTLSQFQDYYLGLAIKVRDEVKPTDDDLTKFYNANKTRYIIPATADAKMIFISVKSGKEDEELAKERAEKLLSELTPENFTEKAKSLANNQDIIYQDLGVFGKEAMVTEFEEALKDVPSNTVINKVIKTKYGYHLVFVKENNSNQQWAVEHILILPYPSEKTMTEKLEKLDKIKADIEAGTLVLNDKIDEDVIQSFDAKGITADGVIPNFIYNPEVGKAVYNIGLNKVGIIKPNKATIIVFQKTKEVKAEDNNFDKLKEEIKSDYINNKVAEYMSKLF</sequence>
<dbReference type="OrthoDB" id="14196at2"/>
<evidence type="ECO:0000256" key="6">
    <source>
        <dbReference type="PROSITE-ProRule" id="PRU00278"/>
    </source>
</evidence>
<feature type="domain" description="PpiC" evidence="7">
    <location>
        <begin position="327"/>
        <end position="425"/>
    </location>
</feature>
<dbReference type="InterPro" id="IPR027304">
    <property type="entry name" value="Trigger_fact/SurA_dom_sf"/>
</dbReference>
<protein>
    <recommendedName>
        <fullName evidence="2">peptidylprolyl isomerase</fullName>
        <ecNumber evidence="2">5.2.1.8</ecNumber>
    </recommendedName>
</protein>
<evidence type="ECO:0000256" key="4">
    <source>
        <dbReference type="ARBA" id="ARBA00023110"/>
    </source>
</evidence>
<gene>
    <name evidence="8" type="ORF">RN87_10660</name>
</gene>
<dbReference type="InterPro" id="IPR050245">
    <property type="entry name" value="PrsA_foldase"/>
</dbReference>
<dbReference type="InterPro" id="IPR000297">
    <property type="entry name" value="PPIase_PpiC"/>
</dbReference>
<dbReference type="EMBL" id="CP013331">
    <property type="protein sequence ID" value="ALQ40973.1"/>
    <property type="molecule type" value="Genomic_DNA"/>
</dbReference>
<organism evidence="8">
    <name type="scientific">Fusobacterium hwasookii ChDC F174</name>
    <dbReference type="NCBI Taxonomy" id="1307442"/>
    <lineage>
        <taxon>Bacteria</taxon>
        <taxon>Fusobacteriati</taxon>
        <taxon>Fusobacteriota</taxon>
        <taxon>Fusobacteriia</taxon>
        <taxon>Fusobacteriales</taxon>
        <taxon>Fusobacteriaceae</taxon>
        <taxon>Fusobacterium</taxon>
    </lineage>
</organism>
<comment type="catalytic activity">
    <reaction evidence="1">
        <text>[protein]-peptidylproline (omega=180) = [protein]-peptidylproline (omega=0)</text>
        <dbReference type="Rhea" id="RHEA:16237"/>
        <dbReference type="Rhea" id="RHEA-COMP:10747"/>
        <dbReference type="Rhea" id="RHEA-COMP:10748"/>
        <dbReference type="ChEBI" id="CHEBI:83833"/>
        <dbReference type="ChEBI" id="CHEBI:83834"/>
        <dbReference type="EC" id="5.2.1.8"/>
    </reaction>
</comment>
<dbReference type="RefSeq" id="WP_005917913.1">
    <property type="nucleotide sequence ID" value="NZ_ATKF01000023.1"/>
</dbReference>
<name>A0A0S2ZPZ6_9FUSO</name>
<evidence type="ECO:0000256" key="2">
    <source>
        <dbReference type="ARBA" id="ARBA00013194"/>
    </source>
</evidence>
<dbReference type="Pfam" id="PF13624">
    <property type="entry name" value="SurA_N_3"/>
    <property type="match status" value="1"/>
</dbReference>
<dbReference type="SUPFAM" id="SSF109998">
    <property type="entry name" value="Triger factor/SurA peptide-binding domain-like"/>
    <property type="match status" value="2"/>
</dbReference>
<dbReference type="AlphaFoldDB" id="A0A0S2ZPZ6"/>
<dbReference type="Pfam" id="PF13616">
    <property type="entry name" value="Rotamase_3"/>
    <property type="match status" value="1"/>
</dbReference>
<keyword evidence="3" id="KW-0732">Signal</keyword>
<dbReference type="Gene3D" id="3.10.50.40">
    <property type="match status" value="1"/>
</dbReference>
<dbReference type="SUPFAM" id="SSF54534">
    <property type="entry name" value="FKBP-like"/>
    <property type="match status" value="1"/>
</dbReference>
<evidence type="ECO:0000313" key="8">
    <source>
        <dbReference type="EMBL" id="ALQ40973.1"/>
    </source>
</evidence>
<keyword evidence="5 6" id="KW-0413">Isomerase</keyword>
<evidence type="ECO:0000256" key="1">
    <source>
        <dbReference type="ARBA" id="ARBA00000971"/>
    </source>
</evidence>